<feature type="domain" description="Homeobox" evidence="7">
    <location>
        <begin position="295"/>
        <end position="355"/>
    </location>
</feature>
<feature type="compositionally biased region" description="Low complexity" evidence="6">
    <location>
        <begin position="103"/>
        <end position="125"/>
    </location>
</feature>
<dbReference type="OrthoDB" id="6159439at2759"/>
<dbReference type="InterPro" id="IPR001356">
    <property type="entry name" value="HD"/>
</dbReference>
<dbReference type="GO" id="GO:0000978">
    <property type="term" value="F:RNA polymerase II cis-regulatory region sequence-specific DNA binding"/>
    <property type="evidence" value="ECO:0007669"/>
    <property type="project" value="TreeGrafter"/>
</dbReference>
<dbReference type="PANTHER" id="PTHR24324">
    <property type="entry name" value="HOMEOBOX PROTEIN HHEX"/>
    <property type="match status" value="1"/>
</dbReference>
<keyword evidence="2 4" id="KW-0371">Homeobox</keyword>
<evidence type="ECO:0000259" key="7">
    <source>
        <dbReference type="PROSITE" id="PS50071"/>
    </source>
</evidence>
<comment type="subcellular location">
    <subcellularLocation>
        <location evidence="4 5">Nucleus</location>
    </subcellularLocation>
</comment>
<dbReference type="AlphaFoldDB" id="A0A1D2VLN4"/>
<dbReference type="InterPro" id="IPR051000">
    <property type="entry name" value="Homeobox_DNA-bind_prot"/>
</dbReference>
<name>A0A1D2VLN4_9ASCO</name>
<keyword evidence="3 4" id="KW-0539">Nucleus</keyword>
<gene>
    <name evidence="8" type="ORF">ASCRUDRAFT_12484</name>
</gene>
<dbReference type="InterPro" id="IPR009057">
    <property type="entry name" value="Homeodomain-like_sf"/>
</dbReference>
<evidence type="ECO:0000313" key="8">
    <source>
        <dbReference type="EMBL" id="ODV62447.1"/>
    </source>
</evidence>
<dbReference type="GO" id="GO:0005634">
    <property type="term" value="C:nucleus"/>
    <property type="evidence" value="ECO:0007669"/>
    <property type="project" value="UniProtKB-SubCell"/>
</dbReference>
<dbReference type="GO" id="GO:0000981">
    <property type="term" value="F:DNA-binding transcription factor activity, RNA polymerase II-specific"/>
    <property type="evidence" value="ECO:0007669"/>
    <property type="project" value="InterPro"/>
</dbReference>
<dbReference type="EMBL" id="KV454477">
    <property type="protein sequence ID" value="ODV62447.1"/>
    <property type="molecule type" value="Genomic_DNA"/>
</dbReference>
<dbReference type="CDD" id="cd00086">
    <property type="entry name" value="homeodomain"/>
    <property type="match status" value="1"/>
</dbReference>
<evidence type="ECO:0000256" key="3">
    <source>
        <dbReference type="ARBA" id="ARBA00023242"/>
    </source>
</evidence>
<dbReference type="Gene3D" id="1.10.10.60">
    <property type="entry name" value="Homeodomain-like"/>
    <property type="match status" value="1"/>
</dbReference>
<feature type="region of interest" description="Disordered" evidence="6">
    <location>
        <begin position="81"/>
        <end position="125"/>
    </location>
</feature>
<reference evidence="9" key="1">
    <citation type="submission" date="2016-05" db="EMBL/GenBank/DDBJ databases">
        <title>Comparative genomics of biotechnologically important yeasts.</title>
        <authorList>
            <consortium name="DOE Joint Genome Institute"/>
            <person name="Riley R."/>
            <person name="Haridas S."/>
            <person name="Wolfe K.H."/>
            <person name="Lopes M.R."/>
            <person name="Hittinger C.T."/>
            <person name="Goker M."/>
            <person name="Salamov A."/>
            <person name="Wisecaver J."/>
            <person name="Long T.M."/>
            <person name="Aerts A.L."/>
            <person name="Barry K."/>
            <person name="Choi C."/>
            <person name="Clum A."/>
            <person name="Coughlan A.Y."/>
            <person name="Deshpande S."/>
            <person name="Douglass A.P."/>
            <person name="Hanson S.J."/>
            <person name="Klenk H.-P."/>
            <person name="Labutti K."/>
            <person name="Lapidus A."/>
            <person name="Lindquist E."/>
            <person name="Lipzen A."/>
            <person name="Meier-Kolthoff J.P."/>
            <person name="Ohm R.A."/>
            <person name="Otillar R.P."/>
            <person name="Pangilinan J."/>
            <person name="Peng Y."/>
            <person name="Rokas A."/>
            <person name="Rosa C.A."/>
            <person name="Scheuner C."/>
            <person name="Sibirny A.A."/>
            <person name="Slot J.C."/>
            <person name="Stielow J.B."/>
            <person name="Sun H."/>
            <person name="Kurtzman C.P."/>
            <person name="Blackwell M."/>
            <person name="Grigoriev I.V."/>
            <person name="Jeffries T.W."/>
        </authorList>
    </citation>
    <scope>NUCLEOTIDE SEQUENCE [LARGE SCALE GENOMIC DNA]</scope>
    <source>
        <strain evidence="9">DSM 1968</strain>
    </source>
</reference>
<evidence type="ECO:0000256" key="1">
    <source>
        <dbReference type="ARBA" id="ARBA00023125"/>
    </source>
</evidence>
<dbReference type="Pfam" id="PF00046">
    <property type="entry name" value="Homeodomain"/>
    <property type="match status" value="1"/>
</dbReference>
<evidence type="ECO:0000256" key="6">
    <source>
        <dbReference type="SAM" id="MobiDB-lite"/>
    </source>
</evidence>
<proteinExistence type="predicted"/>
<keyword evidence="9" id="KW-1185">Reference proteome</keyword>
<feature type="DNA-binding region" description="Homeobox" evidence="4">
    <location>
        <begin position="297"/>
        <end position="356"/>
    </location>
</feature>
<feature type="region of interest" description="Disordered" evidence="6">
    <location>
        <begin position="248"/>
        <end position="269"/>
    </location>
</feature>
<dbReference type="STRING" id="1344418.A0A1D2VLN4"/>
<dbReference type="InParanoid" id="A0A1D2VLN4"/>
<dbReference type="Proteomes" id="UP000095038">
    <property type="component" value="Unassembled WGS sequence"/>
</dbReference>
<dbReference type="RefSeq" id="XP_020048754.1">
    <property type="nucleotide sequence ID" value="XM_020188932.1"/>
</dbReference>
<evidence type="ECO:0000256" key="2">
    <source>
        <dbReference type="ARBA" id="ARBA00023155"/>
    </source>
</evidence>
<dbReference type="SMART" id="SM00389">
    <property type="entry name" value="HOX"/>
    <property type="match status" value="1"/>
</dbReference>
<evidence type="ECO:0000313" key="9">
    <source>
        <dbReference type="Proteomes" id="UP000095038"/>
    </source>
</evidence>
<evidence type="ECO:0000256" key="4">
    <source>
        <dbReference type="PROSITE-ProRule" id="PRU00108"/>
    </source>
</evidence>
<dbReference type="GeneID" id="30962568"/>
<accession>A0A1D2VLN4</accession>
<dbReference type="PROSITE" id="PS00027">
    <property type="entry name" value="HOMEOBOX_1"/>
    <property type="match status" value="1"/>
</dbReference>
<feature type="compositionally biased region" description="Low complexity" evidence="6">
    <location>
        <begin position="84"/>
        <end position="96"/>
    </location>
</feature>
<evidence type="ECO:0000256" key="5">
    <source>
        <dbReference type="RuleBase" id="RU000682"/>
    </source>
</evidence>
<sequence>MSFLSIPHISQNNNNYQMNNIDNNFSSINSLKTISPQNSYDKNNNKKFVLPPLSTILIQPNKGKTDLFSNKITHNNHESHIKITDNNNTNNINNTDKINEYSNNNNHNNNHNHNNNNNNHNNNNNFANDYNNELYDGYNVNHRQPNYFHSNLPSFSSTFNLVSPHATSSNERSSSISYGKDLQPFTPVSSSFPSVYRDTFYESDNSTSLQQNHRYSIDFQNNIPRNESFNNIVSGNKPSNTTVFEAKKPTKKSNTLKNNDLNKKKQKKKEPMTYAFISHSIDTYPSKEPEIDNAQLARTKRRRTTLNELNILQQEFEVGKTPNKLRRIQIAEKVGMTEKTVQIWFQNKRQNLKKAKLRLKIKKPNQHKKPNNLLNKAESIEKNPEINSINHKISNLRSSSPLKELDRNKINLSYIGVETPTEKEPKDNYNGVSYDSNSSIANTLYDPILFSNSNNNNSLYGGQAKAKAKSIEIYQDSQNNLSPTNLTFRLKELDIDSYEHLEMEVTKNGDNQ</sequence>
<dbReference type="SUPFAM" id="SSF46689">
    <property type="entry name" value="Homeodomain-like"/>
    <property type="match status" value="1"/>
</dbReference>
<dbReference type="GO" id="GO:0030154">
    <property type="term" value="P:cell differentiation"/>
    <property type="evidence" value="ECO:0007669"/>
    <property type="project" value="TreeGrafter"/>
</dbReference>
<dbReference type="PROSITE" id="PS50071">
    <property type="entry name" value="HOMEOBOX_2"/>
    <property type="match status" value="1"/>
</dbReference>
<dbReference type="PANTHER" id="PTHR24324:SF9">
    <property type="entry name" value="HOMEOBOX DOMAIN-CONTAINING PROTEIN"/>
    <property type="match status" value="1"/>
</dbReference>
<organism evidence="8 9">
    <name type="scientific">Ascoidea rubescens DSM 1968</name>
    <dbReference type="NCBI Taxonomy" id="1344418"/>
    <lineage>
        <taxon>Eukaryota</taxon>
        <taxon>Fungi</taxon>
        <taxon>Dikarya</taxon>
        <taxon>Ascomycota</taxon>
        <taxon>Saccharomycotina</taxon>
        <taxon>Saccharomycetes</taxon>
        <taxon>Ascoideaceae</taxon>
        <taxon>Ascoidea</taxon>
    </lineage>
</organism>
<keyword evidence="1 4" id="KW-0238">DNA-binding</keyword>
<dbReference type="InterPro" id="IPR017970">
    <property type="entry name" value="Homeobox_CS"/>
</dbReference>
<protein>
    <recommendedName>
        <fullName evidence="7">Homeobox domain-containing protein</fullName>
    </recommendedName>
</protein>